<gene>
    <name evidence="3" type="ORF">DES47_107143</name>
</gene>
<evidence type="ECO:0000259" key="2">
    <source>
        <dbReference type="Pfam" id="PF13679"/>
    </source>
</evidence>
<dbReference type="PANTHER" id="PTHR13369">
    <property type="match status" value="1"/>
</dbReference>
<dbReference type="Proteomes" id="UP000295361">
    <property type="component" value="Unassembled WGS sequence"/>
</dbReference>
<dbReference type="GO" id="GO:0032259">
    <property type="term" value="P:methylation"/>
    <property type="evidence" value="ECO:0007669"/>
    <property type="project" value="UniProtKB-KW"/>
</dbReference>
<evidence type="ECO:0000313" key="3">
    <source>
        <dbReference type="EMBL" id="TDP62565.1"/>
    </source>
</evidence>
<feature type="domain" description="Methyltransferase" evidence="2">
    <location>
        <begin position="162"/>
        <end position="327"/>
    </location>
</feature>
<sequence>MHAEDHLQDAEQRFLALLDDSLAQGGFAQLLLSKHRGASPDLQRVTVREVQLKGQTVLSFLYKHQTRDITKNFRPDEGLAQLRGLLWNEFQNAHLHTADQEIQLAYSRKGKASLRVGKVSGAVVSEVGHDKQKHRFLELNRPFLHELGVTNAQGELIPAMSRKWKQINKFVEVFSHALAASGLATEGAIHVADFGSGKGYLTFAMHDYLRHVLGREATVTGVELREDMVALCSGVIKRLGLQGMDYHQGDVRSYTPPQEPLGRPEVPGAPSGGRTPDSGGPGGLHGMNVMIALHACDVATDYAIHLGLRAGADIIMCSPCCHKQLRPQMQSPGVLNGMLRHGIHLGQQAEMVTDSLRALLLDACGYDTQVFEFVALEHTSKNKMILAVKRSTPGPNDEAVAQIRDIKDFYAVREQCLETLLRADGILPALA</sequence>
<name>A0A4R6QIM4_9BURK</name>
<dbReference type="Pfam" id="PF13679">
    <property type="entry name" value="Methyltransf_32"/>
    <property type="match status" value="1"/>
</dbReference>
<dbReference type="PANTHER" id="PTHR13369:SF3">
    <property type="entry name" value="METHYLTRANSFERASE DOMAIN-CONTAINING PROTEIN"/>
    <property type="match status" value="1"/>
</dbReference>
<keyword evidence="4" id="KW-1185">Reference proteome</keyword>
<dbReference type="AlphaFoldDB" id="A0A4R6QIM4"/>
<dbReference type="GO" id="GO:0005737">
    <property type="term" value="C:cytoplasm"/>
    <property type="evidence" value="ECO:0007669"/>
    <property type="project" value="TreeGrafter"/>
</dbReference>
<evidence type="ECO:0000313" key="4">
    <source>
        <dbReference type="Proteomes" id="UP000295361"/>
    </source>
</evidence>
<accession>A0A4R6QIM4</accession>
<proteinExistence type="predicted"/>
<dbReference type="InterPro" id="IPR025714">
    <property type="entry name" value="Methyltranfer_dom"/>
</dbReference>
<dbReference type="Gene3D" id="3.40.50.150">
    <property type="entry name" value="Vaccinia Virus protein VP39"/>
    <property type="match status" value="1"/>
</dbReference>
<dbReference type="InterPro" id="IPR029063">
    <property type="entry name" value="SAM-dependent_MTases_sf"/>
</dbReference>
<dbReference type="OrthoDB" id="5502211at2"/>
<dbReference type="InParanoid" id="A0A4R6QIM4"/>
<reference evidence="3 4" key="1">
    <citation type="submission" date="2019-03" db="EMBL/GenBank/DDBJ databases">
        <title>Genomic Encyclopedia of Type Strains, Phase IV (KMG-IV): sequencing the most valuable type-strain genomes for metagenomic binning, comparative biology and taxonomic classification.</title>
        <authorList>
            <person name="Goeker M."/>
        </authorList>
    </citation>
    <scope>NUCLEOTIDE SEQUENCE [LARGE SCALE GENOMIC DNA]</scope>
    <source>
        <strain evidence="3 4">DSM 16998</strain>
    </source>
</reference>
<dbReference type="SUPFAM" id="SSF53335">
    <property type="entry name" value="S-adenosyl-L-methionine-dependent methyltransferases"/>
    <property type="match status" value="1"/>
</dbReference>
<comment type="caution">
    <text evidence="3">The sequence shown here is derived from an EMBL/GenBank/DDBJ whole genome shotgun (WGS) entry which is preliminary data.</text>
</comment>
<organism evidence="3 4">
    <name type="scientific">Roseateles toxinivorans</name>
    <dbReference type="NCBI Taxonomy" id="270368"/>
    <lineage>
        <taxon>Bacteria</taxon>
        <taxon>Pseudomonadati</taxon>
        <taxon>Pseudomonadota</taxon>
        <taxon>Betaproteobacteria</taxon>
        <taxon>Burkholderiales</taxon>
        <taxon>Sphaerotilaceae</taxon>
        <taxon>Roseateles</taxon>
    </lineage>
</organism>
<protein>
    <submittedName>
        <fullName evidence="3">Methyltransferase family protein</fullName>
    </submittedName>
</protein>
<dbReference type="GO" id="GO:0008168">
    <property type="term" value="F:methyltransferase activity"/>
    <property type="evidence" value="ECO:0007669"/>
    <property type="project" value="UniProtKB-KW"/>
</dbReference>
<dbReference type="EMBL" id="SNXS01000007">
    <property type="protein sequence ID" value="TDP62565.1"/>
    <property type="molecule type" value="Genomic_DNA"/>
</dbReference>
<feature type="region of interest" description="Disordered" evidence="1">
    <location>
        <begin position="252"/>
        <end position="281"/>
    </location>
</feature>
<keyword evidence="3" id="KW-0489">Methyltransferase</keyword>
<dbReference type="RefSeq" id="WP_133703027.1">
    <property type="nucleotide sequence ID" value="NZ_SNXS01000007.1"/>
</dbReference>
<keyword evidence="3" id="KW-0808">Transferase</keyword>
<evidence type="ECO:0000256" key="1">
    <source>
        <dbReference type="SAM" id="MobiDB-lite"/>
    </source>
</evidence>